<dbReference type="AlphaFoldDB" id="A0A2N5U563"/>
<feature type="chain" id="PRO_5014866071" description="Secreted protein" evidence="1">
    <location>
        <begin position="19"/>
        <end position="104"/>
    </location>
</feature>
<evidence type="ECO:0008006" key="4">
    <source>
        <dbReference type="Google" id="ProtNLM"/>
    </source>
</evidence>
<organism evidence="2 3">
    <name type="scientific">Puccinia coronata f. sp. avenae</name>
    <dbReference type="NCBI Taxonomy" id="200324"/>
    <lineage>
        <taxon>Eukaryota</taxon>
        <taxon>Fungi</taxon>
        <taxon>Dikarya</taxon>
        <taxon>Basidiomycota</taxon>
        <taxon>Pucciniomycotina</taxon>
        <taxon>Pucciniomycetes</taxon>
        <taxon>Pucciniales</taxon>
        <taxon>Pucciniaceae</taxon>
        <taxon>Puccinia</taxon>
    </lineage>
</organism>
<proteinExistence type="predicted"/>
<keyword evidence="1" id="KW-0732">Signal</keyword>
<evidence type="ECO:0000313" key="2">
    <source>
        <dbReference type="EMBL" id="PLW32856.1"/>
    </source>
</evidence>
<evidence type="ECO:0000313" key="3">
    <source>
        <dbReference type="Proteomes" id="UP000235388"/>
    </source>
</evidence>
<sequence length="104" mass="11139">MLRLFLAALTTPPMLVSASTLLLALHFVTLCYSAFSGKKAIFDAKSAGAQRSGRTFAPCARSPTLCYATATDSVAEPLLPTLRYATATDSVAEPPLEDHLCVWF</sequence>
<dbReference type="OrthoDB" id="2517603at2759"/>
<dbReference type="Proteomes" id="UP000235388">
    <property type="component" value="Unassembled WGS sequence"/>
</dbReference>
<keyword evidence="3" id="KW-1185">Reference proteome</keyword>
<name>A0A2N5U563_9BASI</name>
<protein>
    <recommendedName>
        <fullName evidence="4">Secreted protein</fullName>
    </recommendedName>
</protein>
<feature type="signal peptide" evidence="1">
    <location>
        <begin position="1"/>
        <end position="18"/>
    </location>
</feature>
<comment type="caution">
    <text evidence="2">The sequence shown here is derived from an EMBL/GenBank/DDBJ whole genome shotgun (WGS) entry which is preliminary data.</text>
</comment>
<reference evidence="2 3" key="1">
    <citation type="submission" date="2017-11" db="EMBL/GenBank/DDBJ databases">
        <title>De novo assembly and phasing of dikaryotic genomes from two isolates of Puccinia coronata f. sp. avenae, the causal agent of oat crown rust.</title>
        <authorList>
            <person name="Miller M.E."/>
            <person name="Zhang Y."/>
            <person name="Omidvar V."/>
            <person name="Sperschneider J."/>
            <person name="Schwessinger B."/>
            <person name="Raley C."/>
            <person name="Palmer J.M."/>
            <person name="Garnica D."/>
            <person name="Upadhyaya N."/>
            <person name="Rathjen J."/>
            <person name="Taylor J.M."/>
            <person name="Park R.F."/>
            <person name="Dodds P.N."/>
            <person name="Hirsch C.D."/>
            <person name="Kianian S.F."/>
            <person name="Figueroa M."/>
        </authorList>
    </citation>
    <scope>NUCLEOTIDE SEQUENCE [LARGE SCALE GENOMIC DNA]</scope>
    <source>
        <strain evidence="2">12NC29</strain>
    </source>
</reference>
<gene>
    <name evidence="2" type="ORF">PCANC_25272</name>
</gene>
<dbReference type="EMBL" id="PGCJ01000313">
    <property type="protein sequence ID" value="PLW32856.1"/>
    <property type="molecule type" value="Genomic_DNA"/>
</dbReference>
<evidence type="ECO:0000256" key="1">
    <source>
        <dbReference type="SAM" id="SignalP"/>
    </source>
</evidence>
<accession>A0A2N5U563</accession>